<feature type="compositionally biased region" description="Low complexity" evidence="1">
    <location>
        <begin position="271"/>
        <end position="284"/>
    </location>
</feature>
<sequence length="429" mass="46972">MGKRAFNEKGAKKGDKTPQAFVKKFEYFGKAKLAPYCNEEGVPFYLDKGEDEKDFLRLANIRKSRNSSNEELCCRLGMGLCLDAATADAGAKLISKHFGGEWTEEVRKSLTKTGLPGLRDIFSSEEGKRFKEAVAILNVGKDKQPSERDVNRSIKHFVGFLTDSPDELHKHLARLASATGVLYLFAMTVLKDMALLGDPAAWAKLIEGKQGKDVAAWMKKPKDREKLRQALSAELMAKVKNNDKARGKKRRVSDSSEDEKKDSDTEESKSSGESASASSASMSSCKKKRRAEEERKRAKKESKKLKASASAEMAREQRTAAFTAWPQGQVEVLGCDIANEKTQIGNLAGGQAEHARLQAFLDRVPALVKQQFPALAVLEKEMADQVSEDGKIPNVLAKKALVRLGAIAAEVEAFWEEQSGGATAAASAL</sequence>
<dbReference type="OrthoDB" id="422250at2759"/>
<evidence type="ECO:0000313" key="2">
    <source>
        <dbReference type="EMBL" id="CAE6930909.1"/>
    </source>
</evidence>
<reference evidence="2" key="1">
    <citation type="submission" date="2021-02" db="EMBL/GenBank/DDBJ databases">
        <authorList>
            <person name="Dougan E. K."/>
            <person name="Rhodes N."/>
            <person name="Thang M."/>
            <person name="Chan C."/>
        </authorList>
    </citation>
    <scope>NUCLEOTIDE SEQUENCE</scope>
</reference>
<comment type="caution">
    <text evidence="2">The sequence shown here is derived from an EMBL/GenBank/DDBJ whole genome shotgun (WGS) entry which is preliminary data.</text>
</comment>
<evidence type="ECO:0000256" key="1">
    <source>
        <dbReference type="SAM" id="MobiDB-lite"/>
    </source>
</evidence>
<dbReference type="Proteomes" id="UP000604046">
    <property type="component" value="Unassembled WGS sequence"/>
</dbReference>
<name>A0A812GY51_9DINO</name>
<feature type="region of interest" description="Disordered" evidence="1">
    <location>
        <begin position="237"/>
        <end position="312"/>
    </location>
</feature>
<feature type="compositionally biased region" description="Basic residues" evidence="1">
    <location>
        <begin position="297"/>
        <end position="306"/>
    </location>
</feature>
<dbReference type="EMBL" id="CAJNDS010000041">
    <property type="protein sequence ID" value="CAE6930909.1"/>
    <property type="molecule type" value="Genomic_DNA"/>
</dbReference>
<keyword evidence="3" id="KW-1185">Reference proteome</keyword>
<organism evidence="2 3">
    <name type="scientific">Symbiodinium natans</name>
    <dbReference type="NCBI Taxonomy" id="878477"/>
    <lineage>
        <taxon>Eukaryota</taxon>
        <taxon>Sar</taxon>
        <taxon>Alveolata</taxon>
        <taxon>Dinophyceae</taxon>
        <taxon>Suessiales</taxon>
        <taxon>Symbiodiniaceae</taxon>
        <taxon>Symbiodinium</taxon>
    </lineage>
</organism>
<accession>A0A812GY51</accession>
<feature type="compositionally biased region" description="Basic and acidic residues" evidence="1">
    <location>
        <begin position="252"/>
        <end position="270"/>
    </location>
</feature>
<dbReference type="AlphaFoldDB" id="A0A812GY51"/>
<proteinExistence type="predicted"/>
<evidence type="ECO:0000313" key="3">
    <source>
        <dbReference type="Proteomes" id="UP000604046"/>
    </source>
</evidence>
<protein>
    <submittedName>
        <fullName evidence="2">Uncharacterized protein</fullName>
    </submittedName>
</protein>
<gene>
    <name evidence="2" type="ORF">SNAT2548_LOCUS840</name>
</gene>